<feature type="region of interest" description="Disordered" evidence="2">
    <location>
        <begin position="233"/>
        <end position="283"/>
    </location>
</feature>
<dbReference type="AlphaFoldDB" id="A0A418Q6N9"/>
<dbReference type="Pfam" id="PF02645">
    <property type="entry name" value="DegV"/>
    <property type="match status" value="1"/>
</dbReference>
<dbReference type="OrthoDB" id="9760324at2"/>
<dbReference type="Gene3D" id="3.30.1180.10">
    <property type="match status" value="2"/>
</dbReference>
<dbReference type="NCBIfam" id="TIGR00762">
    <property type="entry name" value="DegV"/>
    <property type="match status" value="1"/>
</dbReference>
<name>A0A418Q6N9_9CORY</name>
<organism evidence="3 4">
    <name type="scientific">Corynebacterium falsenii</name>
    <dbReference type="NCBI Taxonomy" id="108486"/>
    <lineage>
        <taxon>Bacteria</taxon>
        <taxon>Bacillati</taxon>
        <taxon>Actinomycetota</taxon>
        <taxon>Actinomycetes</taxon>
        <taxon>Mycobacteriales</taxon>
        <taxon>Corynebacteriaceae</taxon>
        <taxon>Corynebacterium</taxon>
    </lineage>
</organism>
<keyword evidence="1" id="KW-0446">Lipid-binding</keyword>
<dbReference type="STRING" id="1451189.CFAL_03345"/>
<dbReference type="EMBL" id="QXJK01000006">
    <property type="protein sequence ID" value="RIX34641.1"/>
    <property type="molecule type" value="Genomic_DNA"/>
</dbReference>
<evidence type="ECO:0000256" key="2">
    <source>
        <dbReference type="SAM" id="MobiDB-lite"/>
    </source>
</evidence>
<dbReference type="GO" id="GO:0008289">
    <property type="term" value="F:lipid binding"/>
    <property type="evidence" value="ECO:0007669"/>
    <property type="project" value="UniProtKB-KW"/>
</dbReference>
<dbReference type="InterPro" id="IPR043168">
    <property type="entry name" value="DegV_C"/>
</dbReference>
<keyword evidence="4" id="KW-1185">Reference proteome</keyword>
<comment type="caution">
    <text evidence="3">The sequence shown here is derived from an EMBL/GenBank/DDBJ whole genome shotgun (WGS) entry which is preliminary data.</text>
</comment>
<evidence type="ECO:0000313" key="4">
    <source>
        <dbReference type="Proteomes" id="UP000285278"/>
    </source>
</evidence>
<protein>
    <submittedName>
        <fullName evidence="3">DegV family protein</fullName>
    </submittedName>
</protein>
<evidence type="ECO:0000313" key="3">
    <source>
        <dbReference type="EMBL" id="RIX34641.1"/>
    </source>
</evidence>
<dbReference type="Proteomes" id="UP000285278">
    <property type="component" value="Unassembled WGS sequence"/>
</dbReference>
<dbReference type="SUPFAM" id="SSF82549">
    <property type="entry name" value="DAK1/DegV-like"/>
    <property type="match status" value="1"/>
</dbReference>
<dbReference type="InterPro" id="IPR050270">
    <property type="entry name" value="DegV_domain_contain"/>
</dbReference>
<evidence type="ECO:0000256" key="1">
    <source>
        <dbReference type="ARBA" id="ARBA00023121"/>
    </source>
</evidence>
<dbReference type="PROSITE" id="PS51482">
    <property type="entry name" value="DEGV"/>
    <property type="match status" value="1"/>
</dbReference>
<dbReference type="RefSeq" id="WP_119664866.1">
    <property type="nucleotide sequence ID" value="NZ_QXJK01000006.1"/>
</dbReference>
<dbReference type="PANTHER" id="PTHR33434">
    <property type="entry name" value="DEGV DOMAIN-CONTAINING PROTEIN DR_1986-RELATED"/>
    <property type="match status" value="1"/>
</dbReference>
<proteinExistence type="predicted"/>
<reference evidence="3 4" key="1">
    <citation type="submission" date="2018-09" db="EMBL/GenBank/DDBJ databases">
        <title>Optimization and identification of Corynebacterium falsenii FN1-14 from fish paste.</title>
        <authorList>
            <person name="Daroonpunt R."/>
            <person name="Tanasupawat S."/>
        </authorList>
    </citation>
    <scope>NUCLEOTIDE SEQUENCE [LARGE SCALE GENOMIC DNA]</scope>
    <source>
        <strain evidence="3 4">FN1-14</strain>
    </source>
</reference>
<gene>
    <name evidence="3" type="ORF">D3M95_07120</name>
</gene>
<sequence>MTVHVVTDSSSCLPQDVADKAGVTVLKLHAFEEDGEKTTAGLSSLELAAAYARLLERGGDDGVVAIHLSKELSATWSNAVSAAGVFDGLVTVVDTNNIGMVLGFAALRAAEVAQAGGSLQEVTERAQEAIAQSSLWLYVHRLDALRKGGRISAGQSLLTTALAIKPIFQLAEGKLILAAKTRTQAKAMDKLVDIVHSAVVAEAERAFAEKNSSHADAATRSSASNAATRLTAGAGSDAGEGVGENTTAGAKANAPADGGAGENDSPSFVRPLKSPEECHSTTPRTVRIAVHHSDALEVAGELMSRMEAALEATRKEGKVIPAKAKNKADIPVTFSEFPEVEFTMVELSPELAVHAGPGAVGVALALG</sequence>
<dbReference type="Gene3D" id="3.40.50.10170">
    <property type="match status" value="1"/>
</dbReference>
<dbReference type="PANTHER" id="PTHR33434:SF2">
    <property type="entry name" value="FATTY ACID-BINDING PROTEIN TM_1468"/>
    <property type="match status" value="1"/>
</dbReference>
<accession>A0A418Q6N9</accession>
<dbReference type="InterPro" id="IPR003797">
    <property type="entry name" value="DegV"/>
</dbReference>